<evidence type="ECO:0000313" key="3">
    <source>
        <dbReference type="EMBL" id="MBC6995283.1"/>
    </source>
</evidence>
<keyword evidence="4" id="KW-1185">Reference proteome</keyword>
<dbReference type="SUPFAM" id="SSF49265">
    <property type="entry name" value="Fibronectin type III"/>
    <property type="match status" value="1"/>
</dbReference>
<comment type="caution">
    <text evidence="3">The sequence shown here is derived from an EMBL/GenBank/DDBJ whole genome shotgun (WGS) entry which is preliminary data.</text>
</comment>
<sequence>MKKFLLPLGRLGLACLLLIGGLPLLAQPVNDECSGAIPLTVNADFGCGTVTAGTTTGATASANPTTSISGTANNDVWFSFTATNSSHRISLLNLVNDGSGTSTSTDMGMALYTGTGGCGGLTFFGTSDPETYNVTGLTPGTLYYVRVYGWFGSIQNVNFNICVGTPPPPPPPPSNDECANAIPLTVNADFNCGTVTAGTTAGATASTSPPGTISGTANNDVWFSFTATSSAHRISLLNLVNDGSGTSTSTDMGMALYTGTGGCAGLTFFGTSDPETYNVTGLTPGTLYYLRVYGWFTSVQNVNFNVCVGTTPPPPPNDECADAEVITLVPGVAGPVMGSNASANANGRPTSCLGISEGVWYTFTGSGEELVVRVVPTGWDPEINISSGNCGSFSNIACADAGGTGGAETITFQSVLGTTYYLYVADWSSTVAPNGTNAGPFQVTITSPDPCAMGGDVTSPTVTCEEVTMTFEGCPAGLGSNTPSGVWSPVPADGIIQSAFGGIYILPVDVNGCILDDCGDISNIESTLGRSFVASSSVGSVEIVNVLIFRDSTGNESPDSLYVRATIQDTEAPIITTCPEDFELAGDTDQVGNGINSDLAYSETPVMITETQFTAEGGAIDEDCIDEISYVDSQMGTDPIVITRTFTVTDQSGQSTTCEQTITLTECIVELQCRDLTVYLDAAGAASITPEEVQVIGSCDATGLSLDVSAFTCEDAEEEIITVTLTQTLAGTTPSVSTCEAEITVLDTIAPVTTCIASDTIYLDEDGEAFYGSTDGVTGNTDNCGISLVSPAILVPLTCNEINSFVFFPNSSVDLSGNSSEPCVTTVLVLDTISPVVTCEALVVQLDEDGVGTYCEIELFEATDNCSVNLAPFDQCFVLDCDDIGSFEVPVTVSDLSGNSATCTATVTVEDNVAPVALCQNVTIELDEEGNASIAPGATGGGGGGTAMAVTSVSGELDAGDPTYNHANGFSVLPNCILSGVGTNTFYEVFEFTVDAADMYTFMMVPNTTADFLFSLYSGGFDPNAACTNLIGIDDDTNGDDPEIMIQLDLVPGQYTMVTTTFGNGATGAYTYTISSANGGQVFAAGDGGGGDGGGETGDAPLVDGGSTDACGIETYAISQVDFTCADAGANVVTLTVTDVNGNTSSCEATVTVEDNIAPEIVVTPQTVVLSNATGTATLTVADLATATDNCGLASLTASQLIFTCEDIGEVEVLITATDVNGSVSTAPVIVTVQFLQPNLSCIGEINLTLNDDCQGLLIPRMVLTGNVACLDVFGFDITVMDSDPSNGPIIDGCGSFQYMIRSTAQSSATTNGLTGALAPGNWDVVSTTSNANQTATATFTATTLTLRTSAAVFSSGSPFGVTADLQFATAGELSFDYDFNGVDAGFDDALIVFDFEGNVVETILNTDDPASGSATVAIEVGYTLMVELADDGFQPFAGAFASELVLSNFSFTGGDLLGLD</sequence>
<protein>
    <recommendedName>
        <fullName evidence="2">T9SS-like galactose binding domain-containing protein</fullName>
    </recommendedName>
</protein>
<feature type="non-terminal residue" evidence="3">
    <location>
        <position position="1461"/>
    </location>
</feature>
<dbReference type="InterPro" id="IPR036116">
    <property type="entry name" value="FN3_sf"/>
</dbReference>
<gene>
    <name evidence="3" type="ORF">H9S92_13995</name>
</gene>
<evidence type="ECO:0000256" key="1">
    <source>
        <dbReference type="SAM" id="SignalP"/>
    </source>
</evidence>
<proteinExistence type="predicted"/>
<feature type="signal peptide" evidence="1">
    <location>
        <begin position="1"/>
        <end position="26"/>
    </location>
</feature>
<dbReference type="Pfam" id="PF23759">
    <property type="entry name" value="GBD_T9SS_assoc"/>
    <property type="match status" value="2"/>
</dbReference>
<evidence type="ECO:0000313" key="4">
    <source>
        <dbReference type="Proteomes" id="UP000650081"/>
    </source>
</evidence>
<name>A0A923PQ00_9BACT</name>
<organism evidence="3 4">
    <name type="scientific">Neolewinella lacunae</name>
    <dbReference type="NCBI Taxonomy" id="1517758"/>
    <lineage>
        <taxon>Bacteria</taxon>
        <taxon>Pseudomonadati</taxon>
        <taxon>Bacteroidota</taxon>
        <taxon>Saprospiria</taxon>
        <taxon>Saprospirales</taxon>
        <taxon>Lewinellaceae</taxon>
        <taxon>Neolewinella</taxon>
    </lineage>
</organism>
<evidence type="ECO:0000259" key="2">
    <source>
        <dbReference type="Pfam" id="PF23759"/>
    </source>
</evidence>
<reference evidence="3" key="1">
    <citation type="submission" date="2020-08" db="EMBL/GenBank/DDBJ databases">
        <title>Lewinella bacteria from marine environments.</title>
        <authorList>
            <person name="Zhong Y."/>
        </authorList>
    </citation>
    <scope>NUCLEOTIDE SEQUENCE</scope>
    <source>
        <strain evidence="3">KCTC 42187</strain>
    </source>
</reference>
<accession>A0A923PQ00</accession>
<feature type="domain" description="T9SS-like galactose binding" evidence="2">
    <location>
        <begin position="174"/>
        <end position="306"/>
    </location>
</feature>
<dbReference type="Proteomes" id="UP000650081">
    <property type="component" value="Unassembled WGS sequence"/>
</dbReference>
<dbReference type="EMBL" id="JACSIT010000122">
    <property type="protein sequence ID" value="MBC6995283.1"/>
    <property type="molecule type" value="Genomic_DNA"/>
</dbReference>
<feature type="domain" description="T9SS-like galactose binding" evidence="2">
    <location>
        <begin position="30"/>
        <end position="161"/>
    </location>
</feature>
<dbReference type="Gene3D" id="2.60.120.380">
    <property type="match status" value="2"/>
</dbReference>
<dbReference type="InterPro" id="IPR056600">
    <property type="entry name" value="GBD_T9SS_assoc"/>
</dbReference>
<keyword evidence="1" id="KW-0732">Signal</keyword>
<feature type="chain" id="PRO_5037916255" description="T9SS-like galactose binding domain-containing protein" evidence="1">
    <location>
        <begin position="27"/>
        <end position="1461"/>
    </location>
</feature>